<protein>
    <submittedName>
        <fullName evidence="1">MCAT protein</fullName>
    </submittedName>
</protein>
<gene>
    <name evidence="1" type="primary">MCAT</name>
    <name evidence="1" type="ORF">SNAT2548_LOCUS4410</name>
</gene>
<dbReference type="AlphaFoldDB" id="A0A812IKK5"/>
<name>A0A812IKK5_9DINO</name>
<dbReference type="OrthoDB" id="427840at2759"/>
<sequence length="100" mass="11512">MKPAQERLQAKLREFLPRMSRPRCTVLMGARPIDRHTHPEIVLELLGEDLALPVRWKDTVEALGRCGLEDIFECGPSKELKASMKRIDNDIWSRTCNVEV</sequence>
<dbReference type="InterPro" id="IPR001227">
    <property type="entry name" value="Ac_transferase_dom_sf"/>
</dbReference>
<dbReference type="EMBL" id="CAJNDS010000269">
    <property type="protein sequence ID" value="CAE7036281.1"/>
    <property type="molecule type" value="Genomic_DNA"/>
</dbReference>
<dbReference type="PANTHER" id="PTHR47170:SF2">
    <property type="entry name" value="MALONYL-COA:ACP TRANSACYLASE (MAT) DOMAIN-CONTAINING PROTEIN"/>
    <property type="match status" value="1"/>
</dbReference>
<dbReference type="PANTHER" id="PTHR47170">
    <property type="entry name" value="MALONYL-COA ACP TRANSACYLASE, ACP-BINDING"/>
    <property type="match status" value="1"/>
</dbReference>
<proteinExistence type="predicted"/>
<dbReference type="Proteomes" id="UP000604046">
    <property type="component" value="Unassembled WGS sequence"/>
</dbReference>
<keyword evidence="2" id="KW-1185">Reference proteome</keyword>
<organism evidence="1 2">
    <name type="scientific">Symbiodinium natans</name>
    <dbReference type="NCBI Taxonomy" id="878477"/>
    <lineage>
        <taxon>Eukaryota</taxon>
        <taxon>Sar</taxon>
        <taxon>Alveolata</taxon>
        <taxon>Dinophyceae</taxon>
        <taxon>Suessiales</taxon>
        <taxon>Symbiodiniaceae</taxon>
        <taxon>Symbiodinium</taxon>
    </lineage>
</organism>
<dbReference type="GO" id="GO:0016740">
    <property type="term" value="F:transferase activity"/>
    <property type="evidence" value="ECO:0007669"/>
    <property type="project" value="InterPro"/>
</dbReference>
<evidence type="ECO:0000313" key="2">
    <source>
        <dbReference type="Proteomes" id="UP000604046"/>
    </source>
</evidence>
<dbReference type="Gene3D" id="3.40.366.10">
    <property type="entry name" value="Malonyl-Coenzyme A Acyl Carrier Protein, domain 2"/>
    <property type="match status" value="1"/>
</dbReference>
<evidence type="ECO:0000313" key="1">
    <source>
        <dbReference type="EMBL" id="CAE7036281.1"/>
    </source>
</evidence>
<accession>A0A812IKK5</accession>
<reference evidence="1" key="1">
    <citation type="submission" date="2021-02" db="EMBL/GenBank/DDBJ databases">
        <authorList>
            <person name="Dougan E. K."/>
            <person name="Rhodes N."/>
            <person name="Thang M."/>
            <person name="Chan C."/>
        </authorList>
    </citation>
    <scope>NUCLEOTIDE SEQUENCE</scope>
</reference>
<dbReference type="InterPro" id="IPR052760">
    <property type="entry name" value="Mitochondrial_malonyltrans"/>
</dbReference>
<comment type="caution">
    <text evidence="1">The sequence shown here is derived from an EMBL/GenBank/DDBJ whole genome shotgun (WGS) entry which is preliminary data.</text>
</comment>
<dbReference type="SUPFAM" id="SSF52151">
    <property type="entry name" value="FabD/lysophospholipase-like"/>
    <property type="match status" value="1"/>
</dbReference>
<dbReference type="InterPro" id="IPR016035">
    <property type="entry name" value="Acyl_Trfase/lysoPLipase"/>
</dbReference>